<sequence length="362" mass="40419">MTMNLHVENAAPVERLVGIQYLRAVAAVLVVCYHSSQMVGMPKYLGEIPWSGFWKMGFIGVDLFFVVSGFVIVLVSVDAKWHYRVGWKDFFIKRFVRIIPMMWLATLMYAVAKGLGRGDVAIPQVLSSLILIPGNELAPNVLWTLRHELFFYLVVGAMIGFGIFPAYLSAVAMFLLAVMGSLGGVGADSPWYFIFAEMNALFAVGVGGFALWRHRSFKGDSHWGWAAALVVALLSLIYMAIWHLGYERSNVSHLFFMASSLLGLTWLSLGLSGVASLGPFRWLERVGDASYAIYLCHQLVISALLGVLAARFKWVGAEWGFALCVFLAVGFGIWVHTWLERPLIQRLRAWMTPVPMNQRTVK</sequence>
<feature type="transmembrane region" description="Helical" evidence="1">
    <location>
        <begin position="223"/>
        <end position="242"/>
    </location>
</feature>
<feature type="domain" description="Acyltransferase 3" evidence="2">
    <location>
        <begin position="18"/>
        <end position="333"/>
    </location>
</feature>
<feature type="transmembrane region" description="Helical" evidence="1">
    <location>
        <begin position="191"/>
        <end position="211"/>
    </location>
</feature>
<reference evidence="3 4" key="1">
    <citation type="submission" date="2022-06" db="EMBL/GenBank/DDBJ databases">
        <title>Ideonella sp. NS12-5 Genome sequencing and assembly.</title>
        <authorList>
            <person name="Jung Y."/>
        </authorList>
    </citation>
    <scope>NUCLEOTIDE SEQUENCE [LARGE SCALE GENOMIC DNA]</scope>
    <source>
        <strain evidence="3 4">NS12-5</strain>
    </source>
</reference>
<keyword evidence="1" id="KW-0812">Transmembrane</keyword>
<dbReference type="Pfam" id="PF01757">
    <property type="entry name" value="Acyl_transf_3"/>
    <property type="match status" value="1"/>
</dbReference>
<gene>
    <name evidence="3" type="ORF">M0L44_19490</name>
</gene>
<organism evidence="3 4">
    <name type="scientific">Ideonella oryzae</name>
    <dbReference type="NCBI Taxonomy" id="2937441"/>
    <lineage>
        <taxon>Bacteria</taxon>
        <taxon>Pseudomonadati</taxon>
        <taxon>Pseudomonadota</taxon>
        <taxon>Betaproteobacteria</taxon>
        <taxon>Burkholderiales</taxon>
        <taxon>Sphaerotilaceae</taxon>
        <taxon>Ideonella</taxon>
    </lineage>
</organism>
<feature type="transmembrane region" description="Helical" evidence="1">
    <location>
        <begin position="52"/>
        <end position="75"/>
    </location>
</feature>
<name>A0ABT1BRN3_9BURK</name>
<dbReference type="EMBL" id="JAMXMC010000013">
    <property type="protein sequence ID" value="MCO5978888.1"/>
    <property type="molecule type" value="Genomic_DNA"/>
</dbReference>
<evidence type="ECO:0000313" key="3">
    <source>
        <dbReference type="EMBL" id="MCO5978888.1"/>
    </source>
</evidence>
<feature type="transmembrane region" description="Helical" evidence="1">
    <location>
        <begin position="254"/>
        <end position="280"/>
    </location>
</feature>
<feature type="transmembrane region" description="Helical" evidence="1">
    <location>
        <begin position="292"/>
        <end position="313"/>
    </location>
</feature>
<comment type="caution">
    <text evidence="3">The sequence shown here is derived from an EMBL/GenBank/DDBJ whole genome shotgun (WGS) entry which is preliminary data.</text>
</comment>
<feature type="transmembrane region" description="Helical" evidence="1">
    <location>
        <begin position="121"/>
        <end position="138"/>
    </location>
</feature>
<feature type="transmembrane region" description="Helical" evidence="1">
    <location>
        <begin position="150"/>
        <end position="179"/>
    </location>
</feature>
<dbReference type="Proteomes" id="UP001204851">
    <property type="component" value="Unassembled WGS sequence"/>
</dbReference>
<feature type="transmembrane region" description="Helical" evidence="1">
    <location>
        <begin position="319"/>
        <end position="339"/>
    </location>
</feature>
<dbReference type="PANTHER" id="PTHR23028">
    <property type="entry name" value="ACETYLTRANSFERASE"/>
    <property type="match status" value="1"/>
</dbReference>
<feature type="transmembrane region" description="Helical" evidence="1">
    <location>
        <begin position="95"/>
        <end position="115"/>
    </location>
</feature>
<evidence type="ECO:0000259" key="2">
    <source>
        <dbReference type="Pfam" id="PF01757"/>
    </source>
</evidence>
<dbReference type="RefSeq" id="WP_252771851.1">
    <property type="nucleotide sequence ID" value="NZ_JAMXMC010000013.1"/>
</dbReference>
<feature type="transmembrane region" description="Helical" evidence="1">
    <location>
        <begin position="21"/>
        <end position="40"/>
    </location>
</feature>
<keyword evidence="3" id="KW-0808">Transferase</keyword>
<dbReference type="GO" id="GO:0016746">
    <property type="term" value="F:acyltransferase activity"/>
    <property type="evidence" value="ECO:0007669"/>
    <property type="project" value="UniProtKB-KW"/>
</dbReference>
<evidence type="ECO:0000256" key="1">
    <source>
        <dbReference type="SAM" id="Phobius"/>
    </source>
</evidence>
<dbReference type="InterPro" id="IPR050879">
    <property type="entry name" value="Acyltransferase_3"/>
</dbReference>
<proteinExistence type="predicted"/>
<evidence type="ECO:0000313" key="4">
    <source>
        <dbReference type="Proteomes" id="UP001204851"/>
    </source>
</evidence>
<keyword evidence="1" id="KW-0472">Membrane</keyword>
<dbReference type="InterPro" id="IPR002656">
    <property type="entry name" value="Acyl_transf_3_dom"/>
</dbReference>
<dbReference type="PANTHER" id="PTHR23028:SF131">
    <property type="entry name" value="BLR2367 PROTEIN"/>
    <property type="match status" value="1"/>
</dbReference>
<protein>
    <submittedName>
        <fullName evidence="3">Acyltransferase</fullName>
    </submittedName>
</protein>
<keyword evidence="3" id="KW-0012">Acyltransferase</keyword>
<keyword evidence="1" id="KW-1133">Transmembrane helix</keyword>
<accession>A0ABT1BRN3</accession>
<keyword evidence="4" id="KW-1185">Reference proteome</keyword>